<dbReference type="PANTHER" id="PTHR35566">
    <property type="entry name" value="BLR3599 PROTEIN"/>
    <property type="match status" value="1"/>
</dbReference>
<feature type="region of interest" description="Disordered" evidence="1">
    <location>
        <begin position="492"/>
        <end position="533"/>
    </location>
</feature>
<evidence type="ECO:0008006" key="4">
    <source>
        <dbReference type="Google" id="ProtNLM"/>
    </source>
</evidence>
<comment type="caution">
    <text evidence="2">The sequence shown here is derived from an EMBL/GenBank/DDBJ whole genome shotgun (WGS) entry which is preliminary data.</text>
</comment>
<dbReference type="STRING" id="28092.WM40_03755"/>
<dbReference type="RefSeq" id="WP_046152216.1">
    <property type="nucleotide sequence ID" value="NZ_CADFGU010000005.1"/>
</dbReference>
<dbReference type="AlphaFoldDB" id="A0A0F5K4X2"/>
<feature type="compositionally biased region" description="Basic and acidic residues" evidence="1">
    <location>
        <begin position="503"/>
        <end position="517"/>
    </location>
</feature>
<dbReference type="InterPro" id="IPR010263">
    <property type="entry name" value="T6SS_TssK"/>
</dbReference>
<evidence type="ECO:0000256" key="1">
    <source>
        <dbReference type="SAM" id="MobiDB-lite"/>
    </source>
</evidence>
<dbReference type="Pfam" id="PF05936">
    <property type="entry name" value="T6SS_VasE"/>
    <property type="match status" value="2"/>
</dbReference>
<keyword evidence="3" id="KW-1185">Reference proteome</keyword>
<gene>
    <name evidence="2" type="ORF">WM40_03755</name>
</gene>
<accession>A0A0F5K4X2</accession>
<dbReference type="NCBIfam" id="TIGR03353">
    <property type="entry name" value="VI_chp_4"/>
    <property type="match status" value="1"/>
</dbReference>
<dbReference type="Proteomes" id="UP000033618">
    <property type="component" value="Unassembled WGS sequence"/>
</dbReference>
<evidence type="ECO:0000313" key="3">
    <source>
        <dbReference type="Proteomes" id="UP000033618"/>
    </source>
</evidence>
<dbReference type="OrthoDB" id="9775333at2"/>
<dbReference type="EMBL" id="LAQU01000003">
    <property type="protein sequence ID" value="KKB64572.1"/>
    <property type="molecule type" value="Genomic_DNA"/>
</dbReference>
<name>A0A0F5K4X2_9BURK</name>
<sequence length="533" mass="58833">MHDEQEFEGTHERVERISERVEWHEGMLLSPQHFQLLDARLEQLVRWHLLRTNPYAWGVWSCHFERMQFASGHIRVTTLEAVMPDGTVLTYDATDSLNAPLELDLRHHAALLSGAEVDLYLTLPSIHTMRGSGVQGDPQDRPVRRFCSVAGPLVMDAVSGSDAIAVPRQVPQLGLAVGAIPDARYDVLRIGTLRRNADVVTLAERLPPSLRLRDQGRILVRVRGIAVQMRAKALFLARQLLSSGPMGQDVPATIHPEWIDSKDANKAPLHRSSDDGGLARFAMREKLRCLTLALPQLEAVLQTQNVHPHALFVALASVRGAVALLREDMVPGLLDRYDHNNPEGALSPLLDDIDLAMQKVSLRYRERSFVFTEGRYEALLQQDLRDICFIVAQGGSTQALEAWMAGAVIGRKADLPTLVSRRVLGLARERVNGAAARIGGDGENSVVFRIDARNAPLRAGTPLVVYSPRGPGQALCNPTLVLLEDTEVRSEEAPAGGAAEVYRAGRDESKQRAETMRPVDPYWRANGEDGTPL</sequence>
<organism evidence="2 3">
    <name type="scientific">Robbsia andropogonis</name>
    <dbReference type="NCBI Taxonomy" id="28092"/>
    <lineage>
        <taxon>Bacteria</taxon>
        <taxon>Pseudomonadati</taxon>
        <taxon>Pseudomonadota</taxon>
        <taxon>Betaproteobacteria</taxon>
        <taxon>Burkholderiales</taxon>
        <taxon>Burkholderiaceae</taxon>
        <taxon>Robbsia</taxon>
    </lineage>
</organism>
<evidence type="ECO:0000313" key="2">
    <source>
        <dbReference type="EMBL" id="KKB64572.1"/>
    </source>
</evidence>
<reference evidence="2 3" key="1">
    <citation type="submission" date="2015-03" db="EMBL/GenBank/DDBJ databases">
        <title>Draft Genome Sequence of Burkholderia andropogonis type strain ICMP2807, isolated from Sorghum bicolor.</title>
        <authorList>
            <person name="Lopes-Santos L."/>
            <person name="Castro D.B."/>
            <person name="Ottoboni L.M."/>
            <person name="Park D."/>
            <person name="Weirc B.S."/>
            <person name="Destefano S.A."/>
        </authorList>
    </citation>
    <scope>NUCLEOTIDE SEQUENCE [LARGE SCALE GENOMIC DNA]</scope>
    <source>
        <strain evidence="2 3">ICMP2807</strain>
    </source>
</reference>
<proteinExistence type="predicted"/>
<dbReference type="PATRIC" id="fig|28092.6.peg.895"/>
<dbReference type="PANTHER" id="PTHR35566:SF1">
    <property type="entry name" value="TYPE VI SECRETION SYSTEM BASEPLATE COMPONENT TSSK1"/>
    <property type="match status" value="1"/>
</dbReference>
<protein>
    <recommendedName>
        <fullName evidence="4">Type VI secretion protein</fullName>
    </recommendedName>
</protein>